<dbReference type="Gene3D" id="1.10.20.10">
    <property type="entry name" value="Histone, subunit A"/>
    <property type="match status" value="1"/>
</dbReference>
<evidence type="ECO:0000259" key="9">
    <source>
        <dbReference type="PROSITE" id="PS51184"/>
    </source>
</evidence>
<feature type="compositionally biased region" description="Basic and acidic residues" evidence="7">
    <location>
        <begin position="27"/>
        <end position="54"/>
    </location>
</feature>
<keyword evidence="6" id="KW-0539">Nucleus</keyword>
<keyword evidence="8" id="KW-0472">Membrane</keyword>
<dbReference type="EMBL" id="JABTTQ020001874">
    <property type="protein sequence ID" value="KAK6127552.1"/>
    <property type="molecule type" value="Genomic_DNA"/>
</dbReference>
<dbReference type="SMART" id="SM00558">
    <property type="entry name" value="JmjC"/>
    <property type="match status" value="1"/>
</dbReference>
<feature type="transmembrane region" description="Helical" evidence="8">
    <location>
        <begin position="82"/>
        <end position="102"/>
    </location>
</feature>
<reference evidence="10 11" key="1">
    <citation type="journal article" date="2021" name="Comput. Struct. Biotechnol. J.">
        <title>De novo genome assembly of the potent medicinal plant Rehmannia glutinosa using nanopore technology.</title>
        <authorList>
            <person name="Ma L."/>
            <person name="Dong C."/>
            <person name="Song C."/>
            <person name="Wang X."/>
            <person name="Zheng X."/>
            <person name="Niu Y."/>
            <person name="Chen S."/>
            <person name="Feng W."/>
        </authorList>
    </citation>
    <scope>NUCLEOTIDE SEQUENCE [LARGE SCALE GENOMIC DNA]</scope>
    <source>
        <strain evidence="10">DH-2019</strain>
    </source>
</reference>
<evidence type="ECO:0000256" key="8">
    <source>
        <dbReference type="SAM" id="Phobius"/>
    </source>
</evidence>
<dbReference type="SUPFAM" id="SSF51197">
    <property type="entry name" value="Clavaminate synthase-like"/>
    <property type="match status" value="1"/>
</dbReference>
<feature type="domain" description="JmjC" evidence="9">
    <location>
        <begin position="475"/>
        <end position="882"/>
    </location>
</feature>
<feature type="region of interest" description="Disordered" evidence="7">
    <location>
        <begin position="16"/>
        <end position="62"/>
    </location>
</feature>
<evidence type="ECO:0000313" key="11">
    <source>
        <dbReference type="Proteomes" id="UP001318860"/>
    </source>
</evidence>
<comment type="caution">
    <text evidence="10">The sequence shown here is derived from an EMBL/GenBank/DDBJ whole genome shotgun (WGS) entry which is preliminary data.</text>
</comment>
<keyword evidence="8" id="KW-1133">Transmembrane helix</keyword>
<feature type="region of interest" description="Disordered" evidence="7">
    <location>
        <begin position="608"/>
        <end position="643"/>
    </location>
</feature>
<organism evidence="10 11">
    <name type="scientific">Rehmannia glutinosa</name>
    <name type="common">Chinese foxglove</name>
    <dbReference type="NCBI Taxonomy" id="99300"/>
    <lineage>
        <taxon>Eukaryota</taxon>
        <taxon>Viridiplantae</taxon>
        <taxon>Streptophyta</taxon>
        <taxon>Embryophyta</taxon>
        <taxon>Tracheophyta</taxon>
        <taxon>Spermatophyta</taxon>
        <taxon>Magnoliopsida</taxon>
        <taxon>eudicotyledons</taxon>
        <taxon>Gunneridae</taxon>
        <taxon>Pentapetalae</taxon>
        <taxon>asterids</taxon>
        <taxon>lamiids</taxon>
        <taxon>Lamiales</taxon>
        <taxon>Orobanchaceae</taxon>
        <taxon>Rehmannieae</taxon>
        <taxon>Rehmannia</taxon>
    </lineage>
</organism>
<dbReference type="Pfam" id="PF00125">
    <property type="entry name" value="Histone"/>
    <property type="match status" value="1"/>
</dbReference>
<comment type="similarity">
    <text evidence="2">Belongs to the JARID1 histone demethylase family.</text>
</comment>
<proteinExistence type="inferred from homology"/>
<feature type="compositionally biased region" description="Polar residues" evidence="7">
    <location>
        <begin position="609"/>
        <end position="624"/>
    </location>
</feature>
<evidence type="ECO:0000256" key="1">
    <source>
        <dbReference type="ARBA" id="ARBA00004123"/>
    </source>
</evidence>
<dbReference type="InterPro" id="IPR007125">
    <property type="entry name" value="H2A/H2B/H3"/>
</dbReference>
<sequence length="960" mass="108136">MDKRVKLPGESVNIESASREKKIKGQKKQEKEILEMDEAEKAELKSDDGSEYKSHSLRKRKSRETMKGTKALIMSKYISDHIVTGCGWIAYIILLFVTVVVVCNRDRDQMYPELSKEAIAEACPCCRKNCNCKACLRRYNQPENVYSGDPEDNREKLRSFKYLISFLMPFLEQFSHDQMVEKVMEAKIRGSSLSDVKIEKIDYSPDERMYWEIREGCLKGCEEVLIEYTEIGINYLHGKKPFEKSAKEATSLPCTESNCRSEQMALPEWKATKSGEIPCPPKERGGCGHGMLELKCILGESWVSELKEKAEDLVVACGLAEVSQISTQCLCLEFNEGVHVEDGQLRKGAYRSSGDNYLYCPLASDIQPGELEHFQRHWIRGEPIVVRDVLKLTSGLSWDPMVMWRAVREILIKRGSSDLMVTAVDCLDSCRSHKTSWPEMLKLKDWPPSTLFEERLPRHCAEFINALPYKEYTHLRTGILNLAARLPSEMLKPDLGPKTYIAYGFPEELGRGDSVTKLHCDISDAIVILSGFLRYCICYCLCKTVAFVIFTKQQAEQDQKELFCKVNADDQGTGIAMQEPNVCLNLEAPVFTAPVEVFPAAMEDGFEHSYSSGNQNTTADTMVNDNEPRAEDTDPSETKIRDKDLVRNNLKESNLASGLPSENEDDDMVGIVESTKGTGRVRHNNLSNKVNMNSEVLSAQIPAHHIREVKNSKEINTAAGKGILVPTFLSSMDLCAPGGYAFSFLKTNLKCTAFVPDKIEGGAVWDIFRRQDVPKLVEYLRKHHKEFRHIYGRPVEQVVHPIHDQSLYLTSYHKAKLKEEFGVEPWTFVQKLGEAVFIPAGCPHQVRNLKVKKMALHALHDAVSRLQALILPAGQEAEKPVCGTMASGPDKCSTDLSKIAQDFKTDLRVQSSAVSALQESAEAYLVGLFEDMNLCAIHAKRVTIMPKDIQLARRIRGERA</sequence>
<dbReference type="PROSITE" id="PS51184">
    <property type="entry name" value="JMJC"/>
    <property type="match status" value="1"/>
</dbReference>
<dbReference type="PANTHER" id="PTHR12549">
    <property type="entry name" value="JMJC DOMAIN-CONTAINING HISTONE DEMETHYLATION PROTEIN"/>
    <property type="match status" value="1"/>
</dbReference>
<evidence type="ECO:0000256" key="4">
    <source>
        <dbReference type="ARBA" id="ARBA00022723"/>
    </source>
</evidence>
<evidence type="ECO:0000256" key="3">
    <source>
        <dbReference type="ARBA" id="ARBA00010343"/>
    </source>
</evidence>
<keyword evidence="4" id="KW-0479">Metal-binding</keyword>
<accession>A0ABR0UZ42</accession>
<evidence type="ECO:0000313" key="10">
    <source>
        <dbReference type="EMBL" id="KAK6127552.1"/>
    </source>
</evidence>
<dbReference type="InterPro" id="IPR009072">
    <property type="entry name" value="Histone-fold"/>
</dbReference>
<dbReference type="InterPro" id="IPR045109">
    <property type="entry name" value="LSDs-like"/>
</dbReference>
<gene>
    <name evidence="10" type="ORF">DH2020_038710</name>
</gene>
<dbReference type="InterPro" id="IPR000164">
    <property type="entry name" value="Histone_H3/CENP-A"/>
</dbReference>
<evidence type="ECO:0000256" key="7">
    <source>
        <dbReference type="SAM" id="MobiDB-lite"/>
    </source>
</evidence>
<keyword evidence="8" id="KW-0812">Transmembrane</keyword>
<protein>
    <recommendedName>
        <fullName evidence="9">JmjC domain-containing protein</fullName>
    </recommendedName>
</protein>
<comment type="subcellular location">
    <subcellularLocation>
        <location evidence="1">Nucleus</location>
    </subcellularLocation>
</comment>
<keyword evidence="5" id="KW-0007">Acetylation</keyword>
<name>A0ABR0UZ42_REHGL</name>
<dbReference type="Proteomes" id="UP001318860">
    <property type="component" value="Unassembled WGS sequence"/>
</dbReference>
<evidence type="ECO:0000256" key="5">
    <source>
        <dbReference type="ARBA" id="ARBA00022990"/>
    </source>
</evidence>
<dbReference type="Pfam" id="PF02373">
    <property type="entry name" value="JmjC"/>
    <property type="match status" value="1"/>
</dbReference>
<dbReference type="Gene3D" id="2.60.120.650">
    <property type="entry name" value="Cupin"/>
    <property type="match status" value="2"/>
</dbReference>
<comment type="similarity">
    <text evidence="3">Belongs to the histone H3 family.</text>
</comment>
<dbReference type="InterPro" id="IPR003347">
    <property type="entry name" value="JmjC_dom"/>
</dbReference>
<dbReference type="CDD" id="cd22911">
    <property type="entry name" value="HFD_H3"/>
    <property type="match status" value="1"/>
</dbReference>
<feature type="compositionally biased region" description="Basic and acidic residues" evidence="7">
    <location>
        <begin position="626"/>
        <end position="643"/>
    </location>
</feature>
<dbReference type="SUPFAM" id="SSF47113">
    <property type="entry name" value="Histone-fold"/>
    <property type="match status" value="1"/>
</dbReference>
<keyword evidence="11" id="KW-1185">Reference proteome</keyword>
<dbReference type="SMART" id="SM00428">
    <property type="entry name" value="H3"/>
    <property type="match status" value="1"/>
</dbReference>
<evidence type="ECO:0000256" key="2">
    <source>
        <dbReference type="ARBA" id="ARBA00006801"/>
    </source>
</evidence>
<evidence type="ECO:0000256" key="6">
    <source>
        <dbReference type="ARBA" id="ARBA00023242"/>
    </source>
</evidence>
<dbReference type="PANTHER" id="PTHR12549:SF36">
    <property type="entry name" value="LYSINE-SPECIFIC DEMETHYLASE JMJ25-LIKE"/>
    <property type="match status" value="1"/>
</dbReference>